<evidence type="ECO:0000259" key="2">
    <source>
        <dbReference type="Pfam" id="PF12770"/>
    </source>
</evidence>
<dbReference type="Proteomes" id="UP000660265">
    <property type="component" value="Unassembled WGS sequence"/>
</dbReference>
<dbReference type="InterPro" id="IPR024983">
    <property type="entry name" value="CHAT_dom"/>
</dbReference>
<comment type="caution">
    <text evidence="3">The sequence shown here is derived from an EMBL/GenBank/DDBJ whole genome shotgun (WGS) entry which is preliminary data.</text>
</comment>
<evidence type="ECO:0000313" key="3">
    <source>
        <dbReference type="EMBL" id="GGK16406.1"/>
    </source>
</evidence>
<protein>
    <recommendedName>
        <fullName evidence="2">CHAT domain-containing protein</fullName>
    </recommendedName>
</protein>
<dbReference type="Pfam" id="PF12770">
    <property type="entry name" value="CHAT"/>
    <property type="match status" value="1"/>
</dbReference>
<reference evidence="4" key="1">
    <citation type="journal article" date="2019" name="Int. J. Syst. Evol. Microbiol.">
        <title>The Global Catalogue of Microorganisms (GCM) 10K type strain sequencing project: providing services to taxonomists for standard genome sequencing and annotation.</title>
        <authorList>
            <consortium name="The Broad Institute Genomics Platform"/>
            <consortium name="The Broad Institute Genome Sequencing Center for Infectious Disease"/>
            <person name="Wu L."/>
            <person name="Ma J."/>
        </authorList>
    </citation>
    <scope>NUCLEOTIDE SEQUENCE [LARGE SCALE GENOMIC DNA]</scope>
    <source>
        <strain evidence="4">CGMCC 4.7275</strain>
    </source>
</reference>
<accession>A0ABQ2EMA2</accession>
<evidence type="ECO:0000256" key="1">
    <source>
        <dbReference type="SAM" id="MobiDB-lite"/>
    </source>
</evidence>
<keyword evidence="4" id="KW-1185">Reference proteome</keyword>
<feature type="domain" description="CHAT" evidence="2">
    <location>
        <begin position="5"/>
        <end position="323"/>
    </location>
</feature>
<name>A0ABQ2EMA2_9ACTN</name>
<feature type="region of interest" description="Disordered" evidence="1">
    <location>
        <begin position="115"/>
        <end position="137"/>
    </location>
</feature>
<organism evidence="3 4">
    <name type="scientific">Streptomyces camponoticapitis</name>
    <dbReference type="NCBI Taxonomy" id="1616125"/>
    <lineage>
        <taxon>Bacteria</taxon>
        <taxon>Bacillati</taxon>
        <taxon>Actinomycetota</taxon>
        <taxon>Actinomycetes</taxon>
        <taxon>Kitasatosporales</taxon>
        <taxon>Streptomycetaceae</taxon>
        <taxon>Streptomyces</taxon>
    </lineage>
</organism>
<gene>
    <name evidence="3" type="ORF">GCM10011583_55380</name>
</gene>
<proteinExistence type="predicted"/>
<dbReference type="EMBL" id="BMMV01000021">
    <property type="protein sequence ID" value="GGK16406.1"/>
    <property type="molecule type" value="Genomic_DNA"/>
</dbReference>
<evidence type="ECO:0000313" key="4">
    <source>
        <dbReference type="Proteomes" id="UP000660265"/>
    </source>
</evidence>
<sequence>MRRAGEVAMTPLLDHLRSGRPHRLPRLVLSPVGVLGMVPWHAARLSDGPAGPVYACENAVISHCSTSRQLVDVAARSRLPWDRTQVVIADPGGTRAMHAEARQIAALYPRATVVGPVDDVPEPDGPGTRPPPRAASAAEVRSFLPGRGDAGAAVCHINCHAVARATPARSSLELHPAARPPQTLTLAEIQSFAHGRDARAPGGLLVLANCTSDLALADYDEALTLSTAFLTAGAASVVGSLWAISDDVRTSLVMYMFHHYLIGRGLPTNPEAVGSPADALRAAQLWMLDPHRTVPPALTHLVKPDSGLPLDAPQIWAAFTHHGH</sequence>